<reference evidence="1" key="2">
    <citation type="journal article" date="2015" name="Data Brief">
        <title>Shoot transcriptome of the giant reed, Arundo donax.</title>
        <authorList>
            <person name="Barrero R.A."/>
            <person name="Guerrero F.D."/>
            <person name="Moolhuijzen P."/>
            <person name="Goolsby J.A."/>
            <person name="Tidwell J."/>
            <person name="Bellgard S.E."/>
            <person name="Bellgard M.I."/>
        </authorList>
    </citation>
    <scope>NUCLEOTIDE SEQUENCE</scope>
    <source>
        <tissue evidence="1">Shoot tissue taken approximately 20 cm above the soil surface</tissue>
    </source>
</reference>
<reference evidence="1" key="1">
    <citation type="submission" date="2014-09" db="EMBL/GenBank/DDBJ databases">
        <authorList>
            <person name="Magalhaes I.L.F."/>
            <person name="Oliveira U."/>
            <person name="Santos F.R."/>
            <person name="Vidigal T.H.D.A."/>
            <person name="Brescovit A.D."/>
            <person name="Santos A.J."/>
        </authorList>
    </citation>
    <scope>NUCLEOTIDE SEQUENCE</scope>
    <source>
        <tissue evidence="1">Shoot tissue taken approximately 20 cm above the soil surface</tissue>
    </source>
</reference>
<evidence type="ECO:0000313" key="1">
    <source>
        <dbReference type="EMBL" id="JAD30197.1"/>
    </source>
</evidence>
<name>A0A0A8Z5S4_ARUDO</name>
<sequence length="15" mass="1549">MESLSLSQTSPSGPK</sequence>
<proteinExistence type="predicted"/>
<protein>
    <submittedName>
        <fullName evidence="1">Uncharacterized protein</fullName>
    </submittedName>
</protein>
<accession>A0A0A8Z5S4</accession>
<organism evidence="1">
    <name type="scientific">Arundo donax</name>
    <name type="common">Giant reed</name>
    <name type="synonym">Donax arundinaceus</name>
    <dbReference type="NCBI Taxonomy" id="35708"/>
    <lineage>
        <taxon>Eukaryota</taxon>
        <taxon>Viridiplantae</taxon>
        <taxon>Streptophyta</taxon>
        <taxon>Embryophyta</taxon>
        <taxon>Tracheophyta</taxon>
        <taxon>Spermatophyta</taxon>
        <taxon>Magnoliopsida</taxon>
        <taxon>Liliopsida</taxon>
        <taxon>Poales</taxon>
        <taxon>Poaceae</taxon>
        <taxon>PACMAD clade</taxon>
        <taxon>Arundinoideae</taxon>
        <taxon>Arundineae</taxon>
        <taxon>Arundo</taxon>
    </lineage>
</organism>
<dbReference type="EMBL" id="GBRH01267698">
    <property type="protein sequence ID" value="JAD30197.1"/>
    <property type="molecule type" value="Transcribed_RNA"/>
</dbReference>